<evidence type="ECO:0000313" key="3">
    <source>
        <dbReference type="EMBL" id="OJA09253.1"/>
    </source>
</evidence>
<name>A0A1J8PK14_9AGAM</name>
<dbReference type="InterPro" id="IPR036779">
    <property type="entry name" value="LysM_dom_sf"/>
</dbReference>
<organism evidence="3 4">
    <name type="scientific">Rhizopogon vesiculosus</name>
    <dbReference type="NCBI Taxonomy" id="180088"/>
    <lineage>
        <taxon>Eukaryota</taxon>
        <taxon>Fungi</taxon>
        <taxon>Dikarya</taxon>
        <taxon>Basidiomycota</taxon>
        <taxon>Agaricomycotina</taxon>
        <taxon>Agaricomycetes</taxon>
        <taxon>Agaricomycetidae</taxon>
        <taxon>Boletales</taxon>
        <taxon>Suillineae</taxon>
        <taxon>Rhizopogonaceae</taxon>
        <taxon>Rhizopogon</taxon>
    </lineage>
</organism>
<reference evidence="3 4" key="1">
    <citation type="submission" date="2016-03" db="EMBL/GenBank/DDBJ databases">
        <title>Comparative genomics of the ectomycorrhizal sister species Rhizopogon vinicolor and Rhizopogon vesiculosus (Basidiomycota: Boletales) reveals a divergence of the mating type B locus.</title>
        <authorList>
            <person name="Mujic A.B."/>
            <person name="Kuo A."/>
            <person name="Tritt A."/>
            <person name="Lipzen A."/>
            <person name="Chen C."/>
            <person name="Johnson J."/>
            <person name="Sharma A."/>
            <person name="Barry K."/>
            <person name="Grigoriev I.V."/>
            <person name="Spatafora J.W."/>
        </authorList>
    </citation>
    <scope>NUCLEOTIDE SEQUENCE [LARGE SCALE GENOMIC DNA]</scope>
    <source>
        <strain evidence="3 4">AM-OR11-056</strain>
    </source>
</reference>
<evidence type="ECO:0000259" key="2">
    <source>
        <dbReference type="PROSITE" id="PS51782"/>
    </source>
</evidence>
<keyword evidence="4" id="KW-1185">Reference proteome</keyword>
<evidence type="ECO:0000256" key="1">
    <source>
        <dbReference type="SAM" id="MobiDB-lite"/>
    </source>
</evidence>
<dbReference type="InterPro" id="IPR018392">
    <property type="entry name" value="LysM"/>
</dbReference>
<dbReference type="Gene3D" id="3.10.350.10">
    <property type="entry name" value="LysM domain"/>
    <property type="match status" value="1"/>
</dbReference>
<dbReference type="STRING" id="180088.A0A1J8PK14"/>
<dbReference type="InterPro" id="IPR045030">
    <property type="entry name" value="LYSM1-4"/>
</dbReference>
<dbReference type="PROSITE" id="PS51782">
    <property type="entry name" value="LYSM"/>
    <property type="match status" value="1"/>
</dbReference>
<dbReference type="EMBL" id="LVVM01005977">
    <property type="protein sequence ID" value="OJA09253.1"/>
    <property type="molecule type" value="Genomic_DNA"/>
</dbReference>
<comment type="caution">
    <text evidence="3">The sequence shown here is derived from an EMBL/GenBank/DDBJ whole genome shotgun (WGS) entry which is preliminary data.</text>
</comment>
<feature type="region of interest" description="Disordered" evidence="1">
    <location>
        <begin position="236"/>
        <end position="257"/>
    </location>
</feature>
<sequence length="338" mass="37387">MLERDVDEWDELLVNGFTTLTHHEGLCDHDITNGHDNVDTAGPSEALSSHPLRNPSTGKYDGEIKVVTGETRPRLTRILSEDDPDYPAAVEAANTPDDTDTPDRHDRDDILHAISPGDSLAAVALRYGVSLAAIRHANQLWPSDPIHIRTKLIIPRHRTRRAKRKAVSQVNSLSTSQETDFVWSSPLISTASLSSTLHSARDAVLSALPERISIDSVGSRNSAIEDLELEDLFQHRQQSRHSATNIPSPHSVELHTRSHSLRSYMPAHDITSLLDHDVPPVSCQQLRNFTSDATLRPSASDRVQKSERTATASVFVPVRTSQLEPEPAMELPTRIKHG</sequence>
<dbReference type="Proteomes" id="UP000183567">
    <property type="component" value="Unassembled WGS sequence"/>
</dbReference>
<dbReference type="PANTHER" id="PTHR20932">
    <property type="entry name" value="LYSM AND PUTATIVE PEPTIDOGLYCAN-BINDING DOMAIN-CONTAINING PROTEIN"/>
    <property type="match status" value="1"/>
</dbReference>
<feature type="region of interest" description="Disordered" evidence="1">
    <location>
        <begin position="34"/>
        <end position="60"/>
    </location>
</feature>
<dbReference type="CDD" id="cd00118">
    <property type="entry name" value="LysM"/>
    <property type="match status" value="1"/>
</dbReference>
<protein>
    <recommendedName>
        <fullName evidence="2">LysM domain-containing protein</fullName>
    </recommendedName>
</protein>
<dbReference type="SUPFAM" id="SSF54106">
    <property type="entry name" value="LysM domain"/>
    <property type="match status" value="1"/>
</dbReference>
<proteinExistence type="predicted"/>
<gene>
    <name evidence="3" type="ORF">AZE42_02010</name>
</gene>
<accession>A0A1J8PK14</accession>
<dbReference type="PANTHER" id="PTHR20932:SF8">
    <property type="entry name" value="LD22649P"/>
    <property type="match status" value="1"/>
</dbReference>
<dbReference type="Pfam" id="PF01476">
    <property type="entry name" value="LysM"/>
    <property type="match status" value="1"/>
</dbReference>
<dbReference type="AlphaFoldDB" id="A0A1J8PK14"/>
<dbReference type="SMART" id="SM00257">
    <property type="entry name" value="LysM"/>
    <property type="match status" value="1"/>
</dbReference>
<feature type="domain" description="LysM" evidence="2">
    <location>
        <begin position="110"/>
        <end position="154"/>
    </location>
</feature>
<dbReference type="OrthoDB" id="2107166at2759"/>
<evidence type="ECO:0000313" key="4">
    <source>
        <dbReference type="Proteomes" id="UP000183567"/>
    </source>
</evidence>
<feature type="region of interest" description="Disordered" evidence="1">
    <location>
        <begin position="80"/>
        <end position="105"/>
    </location>
</feature>